<reference evidence="3" key="1">
    <citation type="submission" date="2022-06" db="EMBL/GenBank/DDBJ databases">
        <title>Aeoliella straminimaris, a novel planctomycete from sediments.</title>
        <authorList>
            <person name="Vitorino I.R."/>
            <person name="Lage O.M."/>
        </authorList>
    </citation>
    <scope>NUCLEOTIDE SEQUENCE</scope>
    <source>
        <strain evidence="3">ICT_H6.2</strain>
    </source>
</reference>
<protein>
    <submittedName>
        <fullName evidence="3">Bifunctional DNA primase/polymerase</fullName>
    </submittedName>
</protein>
<keyword evidence="4" id="KW-1185">Reference proteome</keyword>
<evidence type="ECO:0000313" key="3">
    <source>
        <dbReference type="EMBL" id="MCO6044690.1"/>
    </source>
</evidence>
<evidence type="ECO:0000259" key="1">
    <source>
        <dbReference type="SMART" id="SM00942"/>
    </source>
</evidence>
<dbReference type="Proteomes" id="UP001155241">
    <property type="component" value="Unassembled WGS sequence"/>
</dbReference>
<dbReference type="EMBL" id="JAMXLR010000038">
    <property type="protein sequence ID" value="MCO6044690.1"/>
    <property type="molecule type" value="Genomic_DNA"/>
</dbReference>
<dbReference type="SUPFAM" id="SSF56747">
    <property type="entry name" value="Prim-pol domain"/>
    <property type="match status" value="1"/>
</dbReference>
<feature type="domain" description="DNA primase/polymerase bifunctional N-terminal" evidence="2">
    <location>
        <begin position="25"/>
        <end position="183"/>
    </location>
</feature>
<dbReference type="Pfam" id="PF09250">
    <property type="entry name" value="Prim-Pol"/>
    <property type="match status" value="1"/>
</dbReference>
<dbReference type="SMART" id="SM00943">
    <property type="entry name" value="Prim-Pol"/>
    <property type="match status" value="1"/>
</dbReference>
<gene>
    <name evidence="3" type="ORF">NG895_12300</name>
</gene>
<organism evidence="3 4">
    <name type="scientific">Aeoliella straminimaris</name>
    <dbReference type="NCBI Taxonomy" id="2954799"/>
    <lineage>
        <taxon>Bacteria</taxon>
        <taxon>Pseudomonadati</taxon>
        <taxon>Planctomycetota</taxon>
        <taxon>Planctomycetia</taxon>
        <taxon>Pirellulales</taxon>
        <taxon>Lacipirellulaceae</taxon>
        <taxon>Aeoliella</taxon>
    </lineage>
</organism>
<dbReference type="InterPro" id="IPR014820">
    <property type="entry name" value="PriCT_1"/>
</dbReference>
<dbReference type="AlphaFoldDB" id="A0A9X2F966"/>
<dbReference type="Pfam" id="PF08708">
    <property type="entry name" value="PriCT_1"/>
    <property type="match status" value="1"/>
</dbReference>
<evidence type="ECO:0000313" key="4">
    <source>
        <dbReference type="Proteomes" id="UP001155241"/>
    </source>
</evidence>
<proteinExistence type="predicted"/>
<feature type="domain" description="Primase C-terminal 1" evidence="1">
    <location>
        <begin position="208"/>
        <end position="274"/>
    </location>
</feature>
<dbReference type="InterPro" id="IPR015330">
    <property type="entry name" value="DNA_primase/pol_bifunc_N"/>
</dbReference>
<evidence type="ECO:0000259" key="2">
    <source>
        <dbReference type="SMART" id="SM00943"/>
    </source>
</evidence>
<dbReference type="RefSeq" id="WP_252852806.1">
    <property type="nucleotide sequence ID" value="NZ_JAMXLR010000038.1"/>
</dbReference>
<sequence length="710" mass="76659">MNGILDQAAAEVDYSDAVSEKHQAAIEYAQNGDPVFPCVENGKPPACEHGCKDATTDLATIHAWWSENPEYNIGRSTDGLLVVDVDGKSNPWLYDIGSERQSELLAAPHATTPNDGLHFVFRQPDGANYRNTTGHLAEKVDTRANGGYIVVAPSTIDGREYLWRGQDGELPPFDQLPVAPAWLLDALAASDKKPKQRKAGTDGAAAVRGSMPVYREGERNDALYREACSLANVVKSPGVLEAALQRTNAERCQPPLPPAEVSRIANSAAEYIGAGGNWPTAQPAPAVVEPDEAFPTHLLHPGGLLEEIIEYHLATAYRPDRGIAFSAALALVSTILGRKVVDDWGTRPNLYIVQLAPQGAGKDAGRLGNEKLLIEAGAEWLLLAGDIASATGLEMAIRQHGVGLLQIDEAGDSLQAMMGQGAAPHIAQAVAVLKKLYTSSGGYYRGKCYANQDKNPTIVICQPYLTAYLTATEDQFKKSLQAASVLDGFMSRLGVFEAANKKIPYTQSPQLDYGRQSIVGKVKAWVDYQPGGNLSSTSTGNPAPVEIPSLDGAVRIFAEHDNRCTDLANNDRDAYRGLWCRAHLNARKFALIHACSLAGKPAPKSVAAESAKWGCELSDYLTRQLVAIARDDVAESPFDADCKKVVRFLKGRKGRATGDQVRRALRHLSKRDRAAVIETMEEDGRIGRETQYPNGPGRPATVYYLAAERG</sequence>
<dbReference type="CDD" id="cd04859">
    <property type="entry name" value="Prim_Pol"/>
    <property type="match status" value="1"/>
</dbReference>
<dbReference type="SMART" id="SM00942">
    <property type="entry name" value="PriCT_1"/>
    <property type="match status" value="1"/>
</dbReference>
<name>A0A9X2F966_9BACT</name>
<accession>A0A9X2F966</accession>
<comment type="caution">
    <text evidence="3">The sequence shown here is derived from an EMBL/GenBank/DDBJ whole genome shotgun (WGS) entry which is preliminary data.</text>
</comment>